<dbReference type="InterPro" id="IPR039664">
    <property type="entry name" value="GRB/APBB1IP"/>
</dbReference>
<dbReference type="PANTHER" id="PTHR11243:SF38">
    <property type="entry name" value="GROWTH FACTOR RECEPTOR-BOUND PROTEIN 14-LIKE ISOFORM X1"/>
    <property type="match status" value="1"/>
</dbReference>
<dbReference type="InterPro" id="IPR011993">
    <property type="entry name" value="PH-like_dom_sf"/>
</dbReference>
<evidence type="ECO:0000259" key="6">
    <source>
        <dbReference type="PROSITE" id="PS50200"/>
    </source>
</evidence>
<sequence length="548" mass="62783">MDFSMLKRHDRNNTACKFPRLKCICVESASRYERLSEDGVYELSSIPEDRDSSTGDFLEFNFGPECKDSTNEKQEELLFYNDDGSFQSVVVERNLCASDLCQLLALKNRIPESINWCIIEHWPALGLERILEDHEYVLSAYRDLKTYSREIKYRFIFRKEYRKYEFFHDPQQFFPSDMIHNAISCNDGNYSSSNLSLHQMITQEGETPSIFSHMWMYDQYKNTWGKSYMLLKDKKLYYSLKVQSLAKFVRTPKSVNSISIKDDYGVAVYAKLSNYQVYATLNAKNQFRAPTEWGLCLRPVGLDSEDSEGTGLLCLACDSDKGRTCWLTAMRLAKYGKQLRENYRAFKNKQTESINPKDYNSFTVPNESVRSRVAMDFTGSVGRIVDDPKEAKAIAVAEGYSWKRRWRPSCRTQTGHVQGIESGVHITQPWFHSGMSRDQASALVSRHGTVDGVFLVRESRSNPGAFVLTYKFGGKVLHAQITPIMDPVREAHVFSLDSGVTKFYDLLQLVEFYQLNAGCLPTRLTHYVVQSTNIINNSSSNSNSPTGI</sequence>
<dbReference type="InterPro" id="IPR036860">
    <property type="entry name" value="SH2_dom_sf"/>
</dbReference>
<dbReference type="Proteomes" id="UP000695000">
    <property type="component" value="Unplaced"/>
</dbReference>
<dbReference type="InterPro" id="IPR000980">
    <property type="entry name" value="SH2"/>
</dbReference>
<dbReference type="Pfam" id="PF08947">
    <property type="entry name" value="BPS"/>
    <property type="match status" value="1"/>
</dbReference>
<dbReference type="InterPro" id="IPR000159">
    <property type="entry name" value="RA_dom"/>
</dbReference>
<evidence type="ECO:0000313" key="7">
    <source>
        <dbReference type="Proteomes" id="UP000695000"/>
    </source>
</evidence>
<evidence type="ECO:0000256" key="1">
    <source>
        <dbReference type="ARBA" id="ARBA00004496"/>
    </source>
</evidence>
<feature type="domain" description="SH2" evidence="5">
    <location>
        <begin position="430"/>
        <end position="528"/>
    </location>
</feature>
<dbReference type="PRINTS" id="PR00401">
    <property type="entry name" value="SH2DOMAIN"/>
</dbReference>
<dbReference type="PROSITE" id="PS50200">
    <property type="entry name" value="RA"/>
    <property type="match status" value="1"/>
</dbReference>
<gene>
    <name evidence="8" type="primary">LOC108560145</name>
</gene>
<dbReference type="Pfam" id="PF00017">
    <property type="entry name" value="SH2"/>
    <property type="match status" value="1"/>
</dbReference>
<evidence type="ECO:0000259" key="5">
    <source>
        <dbReference type="PROSITE" id="PS50001"/>
    </source>
</evidence>
<dbReference type="InterPro" id="IPR029071">
    <property type="entry name" value="Ubiquitin-like_domsf"/>
</dbReference>
<dbReference type="SMART" id="SM00314">
    <property type="entry name" value="RA"/>
    <property type="match status" value="1"/>
</dbReference>
<dbReference type="GeneID" id="108560145"/>
<dbReference type="Gene3D" id="2.30.29.30">
    <property type="entry name" value="Pleckstrin-homology domain (PH domain)/Phosphotyrosine-binding domain (PTB)"/>
    <property type="match status" value="1"/>
</dbReference>
<dbReference type="RefSeq" id="XP_017773076.1">
    <property type="nucleotide sequence ID" value="XM_017917587.1"/>
</dbReference>
<dbReference type="SUPFAM" id="SSF55550">
    <property type="entry name" value="SH2 domain"/>
    <property type="match status" value="1"/>
</dbReference>
<keyword evidence="7" id="KW-1185">Reference proteome</keyword>
<organism evidence="7 8">
    <name type="scientific">Nicrophorus vespilloides</name>
    <name type="common">Boreal carrion beetle</name>
    <dbReference type="NCBI Taxonomy" id="110193"/>
    <lineage>
        <taxon>Eukaryota</taxon>
        <taxon>Metazoa</taxon>
        <taxon>Ecdysozoa</taxon>
        <taxon>Arthropoda</taxon>
        <taxon>Hexapoda</taxon>
        <taxon>Insecta</taxon>
        <taxon>Pterygota</taxon>
        <taxon>Neoptera</taxon>
        <taxon>Endopterygota</taxon>
        <taxon>Coleoptera</taxon>
        <taxon>Polyphaga</taxon>
        <taxon>Staphyliniformia</taxon>
        <taxon>Silphidae</taxon>
        <taxon>Nicrophorinae</taxon>
        <taxon>Nicrophorus</taxon>
    </lineage>
</organism>
<name>A0ABM1MES6_NICVS</name>
<protein>
    <submittedName>
        <fullName evidence="8">Growth factor receptor-bound protein 14-like</fullName>
    </submittedName>
</protein>
<dbReference type="Pfam" id="PF21989">
    <property type="entry name" value="RA_2"/>
    <property type="match status" value="1"/>
</dbReference>
<dbReference type="PANTHER" id="PTHR11243">
    <property type="entry name" value="GROWTH FACTOR RECEPTOR-BOUND PROTEIN"/>
    <property type="match status" value="1"/>
</dbReference>
<proteinExistence type="predicted"/>
<evidence type="ECO:0000256" key="3">
    <source>
        <dbReference type="ARBA" id="ARBA00022999"/>
    </source>
</evidence>
<accession>A0ABM1MES6</accession>
<dbReference type="SMART" id="SM00252">
    <property type="entry name" value="SH2"/>
    <property type="match status" value="1"/>
</dbReference>
<keyword evidence="3 4" id="KW-0727">SH2 domain</keyword>
<dbReference type="PROSITE" id="PS50001">
    <property type="entry name" value="SH2"/>
    <property type="match status" value="1"/>
</dbReference>
<dbReference type="Gene3D" id="3.10.20.90">
    <property type="entry name" value="Phosphatidylinositol 3-kinase Catalytic Subunit, Chain A, domain 1"/>
    <property type="match status" value="1"/>
</dbReference>
<evidence type="ECO:0000256" key="4">
    <source>
        <dbReference type="PROSITE-ProRule" id="PRU00191"/>
    </source>
</evidence>
<dbReference type="CDD" id="cd01259">
    <property type="entry name" value="PH_APBB1IP"/>
    <property type="match status" value="1"/>
</dbReference>
<comment type="subcellular location">
    <subcellularLocation>
        <location evidence="1">Cytoplasm</location>
    </subcellularLocation>
</comment>
<keyword evidence="2" id="KW-0963">Cytoplasm</keyword>
<dbReference type="InterPro" id="IPR015042">
    <property type="entry name" value="BPS-dom"/>
</dbReference>
<dbReference type="SUPFAM" id="SSF54236">
    <property type="entry name" value="Ubiquitin-like"/>
    <property type="match status" value="1"/>
</dbReference>
<dbReference type="InterPro" id="IPR039665">
    <property type="entry name" value="PH_APBB1IP"/>
</dbReference>
<evidence type="ECO:0000256" key="2">
    <source>
        <dbReference type="ARBA" id="ARBA00022490"/>
    </source>
</evidence>
<evidence type="ECO:0000313" key="8">
    <source>
        <dbReference type="RefSeq" id="XP_017773076.1"/>
    </source>
</evidence>
<reference evidence="8" key="1">
    <citation type="submission" date="2025-08" db="UniProtKB">
        <authorList>
            <consortium name="RefSeq"/>
        </authorList>
    </citation>
    <scope>IDENTIFICATION</scope>
    <source>
        <tissue evidence="8">Whole Larva</tissue>
    </source>
</reference>
<feature type="domain" description="Ras-associating" evidence="6">
    <location>
        <begin position="73"/>
        <end position="162"/>
    </location>
</feature>
<dbReference type="Gene3D" id="3.30.505.10">
    <property type="entry name" value="SH2 domain"/>
    <property type="match status" value="1"/>
</dbReference>